<protein>
    <submittedName>
        <fullName evidence="6">Phytoene desaturase</fullName>
    </submittedName>
</protein>
<evidence type="ECO:0000259" key="5">
    <source>
        <dbReference type="Pfam" id="PF01593"/>
    </source>
</evidence>
<name>A0ABX0DE76_9MICC</name>
<dbReference type="Pfam" id="PF01593">
    <property type="entry name" value="Amino_oxidase"/>
    <property type="match status" value="1"/>
</dbReference>
<keyword evidence="2 4" id="KW-0125">Carotenoid biosynthesis</keyword>
<comment type="similarity">
    <text evidence="4">Belongs to the carotenoid/retinoid oxidoreductase family.</text>
</comment>
<gene>
    <name evidence="6" type="primary">crtI</name>
    <name evidence="6" type="ORF">G6N77_17495</name>
</gene>
<comment type="pathway">
    <text evidence="1 4">Carotenoid biosynthesis.</text>
</comment>
<dbReference type="EMBL" id="JAAKZI010000042">
    <property type="protein sequence ID" value="NGN85243.1"/>
    <property type="molecule type" value="Genomic_DNA"/>
</dbReference>
<dbReference type="Proteomes" id="UP000479226">
    <property type="component" value="Unassembled WGS sequence"/>
</dbReference>
<organism evidence="6 7">
    <name type="scientific">Arthrobacter silviterrae</name>
    <dbReference type="NCBI Taxonomy" id="2026658"/>
    <lineage>
        <taxon>Bacteria</taxon>
        <taxon>Bacillati</taxon>
        <taxon>Actinomycetota</taxon>
        <taxon>Actinomycetes</taxon>
        <taxon>Micrococcales</taxon>
        <taxon>Micrococcaceae</taxon>
        <taxon>Arthrobacter</taxon>
    </lineage>
</organism>
<dbReference type="SUPFAM" id="SSF51905">
    <property type="entry name" value="FAD/NAD(P)-binding domain"/>
    <property type="match status" value="1"/>
</dbReference>
<evidence type="ECO:0000256" key="3">
    <source>
        <dbReference type="ARBA" id="ARBA00023002"/>
    </source>
</evidence>
<evidence type="ECO:0000313" key="6">
    <source>
        <dbReference type="EMBL" id="NGN85243.1"/>
    </source>
</evidence>
<dbReference type="Gene3D" id="3.50.50.60">
    <property type="entry name" value="FAD/NAD(P)-binding domain"/>
    <property type="match status" value="2"/>
</dbReference>
<evidence type="ECO:0000256" key="4">
    <source>
        <dbReference type="RuleBase" id="RU362075"/>
    </source>
</evidence>
<reference evidence="6 7" key="1">
    <citation type="submission" date="2020-02" db="EMBL/GenBank/DDBJ databases">
        <title>Genome sequence of the type strain DSM 27180 of Arthrobacter silviterrae.</title>
        <authorList>
            <person name="Gao J."/>
            <person name="Sun J."/>
        </authorList>
    </citation>
    <scope>NUCLEOTIDE SEQUENCE [LARGE SCALE GENOMIC DNA]</scope>
    <source>
        <strain evidence="6 7">DSM 27180</strain>
    </source>
</reference>
<keyword evidence="3 4" id="KW-0560">Oxidoreductase</keyword>
<dbReference type="InterPro" id="IPR036188">
    <property type="entry name" value="FAD/NAD-bd_sf"/>
</dbReference>
<proteinExistence type="inferred from homology"/>
<feature type="domain" description="Amine oxidase" evidence="5">
    <location>
        <begin position="23"/>
        <end position="518"/>
    </location>
</feature>
<sequence>MKATGKAQHGTAPGRVVVIGGGFSGLATAGLLAATGHKVTLLEQQPHLGGRAGRLQRDGFSFDTGPSWYLMPEVIGHWFELMGTTTDDALELVRLDPGYRVWFDAGTPMDLPAGGGADAVFESLQPGAGAALHEYRKQAQGSHSLALQHFLYDDFSSPATFFKPQLLKLLPRLAPLLSTSLEKFVAKRFNDPRLRQVLGYPAVFLGSSPQRTPALYHLMSHLDLTQGVQYPMGGFAHTVDAMAQICRQAGVEIITEARVDRIEVATAAGQARVEAVSWVNTATSGPKYQRVEADVVVGAADLHHIETALLPPEYRSHSAGSWKRRDPGPSAVLLCLGIRGRLPQLNHHNLFFTRDWGENFRRIHAGEDLEPETSVYMCMPSHTDPSVAPDGCENLFILIPAPALPGWGCGGPDGRGSPQVEKIADAALDQIAEWAGIADLRERIMVRQSYGPEDFVNNVNAWQGGALGLAHTLRQSAFLRPANRNRKVHGLHYAGSSVRPGIGIPMCLISAELVAKSVNNIKAPGPMTLPATGTAEGWRTET</sequence>
<keyword evidence="7" id="KW-1185">Reference proteome</keyword>
<dbReference type="PANTHER" id="PTHR43734">
    <property type="entry name" value="PHYTOENE DESATURASE"/>
    <property type="match status" value="1"/>
</dbReference>
<dbReference type="RefSeq" id="WP_165183456.1">
    <property type="nucleotide sequence ID" value="NZ_JAAKZI010000042.1"/>
</dbReference>
<dbReference type="PANTHER" id="PTHR43734:SF1">
    <property type="entry name" value="PHYTOENE DESATURASE"/>
    <property type="match status" value="1"/>
</dbReference>
<comment type="caution">
    <text evidence="6">The sequence shown here is derived from an EMBL/GenBank/DDBJ whole genome shotgun (WGS) entry which is preliminary data.</text>
</comment>
<accession>A0ABX0DE76</accession>
<dbReference type="NCBIfam" id="TIGR02734">
    <property type="entry name" value="crtI_fam"/>
    <property type="match status" value="1"/>
</dbReference>
<evidence type="ECO:0000256" key="1">
    <source>
        <dbReference type="ARBA" id="ARBA00004829"/>
    </source>
</evidence>
<dbReference type="InterPro" id="IPR002937">
    <property type="entry name" value="Amino_oxidase"/>
</dbReference>
<dbReference type="InterPro" id="IPR014105">
    <property type="entry name" value="Carotenoid/retinoid_OxRdtase"/>
</dbReference>
<evidence type="ECO:0000313" key="7">
    <source>
        <dbReference type="Proteomes" id="UP000479226"/>
    </source>
</evidence>
<evidence type="ECO:0000256" key="2">
    <source>
        <dbReference type="ARBA" id="ARBA00022746"/>
    </source>
</evidence>